<dbReference type="EMBL" id="CAEY01000790">
    <property type="status" value="NOT_ANNOTATED_CDS"/>
    <property type="molecule type" value="Genomic_DNA"/>
</dbReference>
<feature type="transmembrane region" description="Helical" evidence="1">
    <location>
        <begin position="186"/>
        <end position="206"/>
    </location>
</feature>
<keyword evidence="3" id="KW-1185">Reference proteome</keyword>
<dbReference type="Proteomes" id="UP000015104">
    <property type="component" value="Unassembled WGS sequence"/>
</dbReference>
<organism evidence="2 3">
    <name type="scientific">Tetranychus urticae</name>
    <name type="common">Two-spotted spider mite</name>
    <dbReference type="NCBI Taxonomy" id="32264"/>
    <lineage>
        <taxon>Eukaryota</taxon>
        <taxon>Metazoa</taxon>
        <taxon>Ecdysozoa</taxon>
        <taxon>Arthropoda</taxon>
        <taxon>Chelicerata</taxon>
        <taxon>Arachnida</taxon>
        <taxon>Acari</taxon>
        <taxon>Acariformes</taxon>
        <taxon>Trombidiformes</taxon>
        <taxon>Prostigmata</taxon>
        <taxon>Eleutherengona</taxon>
        <taxon>Raphignathae</taxon>
        <taxon>Tetranychoidea</taxon>
        <taxon>Tetranychidae</taxon>
        <taxon>Tetranychus</taxon>
    </lineage>
</organism>
<keyword evidence="1" id="KW-1133">Transmembrane helix</keyword>
<reference evidence="3" key="1">
    <citation type="submission" date="2011-08" db="EMBL/GenBank/DDBJ databases">
        <authorList>
            <person name="Rombauts S."/>
        </authorList>
    </citation>
    <scope>NUCLEOTIDE SEQUENCE</scope>
    <source>
        <strain evidence="3">London</strain>
    </source>
</reference>
<dbReference type="HOGENOM" id="CLU_118399_0_0_1"/>
<dbReference type="AlphaFoldDB" id="T1JV00"/>
<evidence type="ECO:0000256" key="1">
    <source>
        <dbReference type="SAM" id="Phobius"/>
    </source>
</evidence>
<reference evidence="2" key="2">
    <citation type="submission" date="2015-06" db="UniProtKB">
        <authorList>
            <consortium name="EnsemblMetazoa"/>
        </authorList>
    </citation>
    <scope>IDENTIFICATION</scope>
</reference>
<feature type="transmembrane region" description="Helical" evidence="1">
    <location>
        <begin position="6"/>
        <end position="27"/>
    </location>
</feature>
<keyword evidence="1" id="KW-0472">Membrane</keyword>
<evidence type="ECO:0000313" key="3">
    <source>
        <dbReference type="Proteomes" id="UP000015104"/>
    </source>
</evidence>
<proteinExistence type="predicted"/>
<keyword evidence="1" id="KW-0812">Transmembrane</keyword>
<protein>
    <submittedName>
        <fullName evidence="2">Uncharacterized protein</fullName>
    </submittedName>
</protein>
<sequence length="234" mass="26598">MKCPSHIIFIFGSFCLTFCLAISLPGFPDIKTIVDKTEQRASKLIEISKMSVEAKAKAHQAKSLLSGLARQLLPKRVEGEKLFLQRNCIAHKFSRQSLSQYYNSMVDHPYQCETLSNGTDTFSRIIGCETESKNFICYGISKTDPLPEPDEDGNACYDVKNPLIPSILNLPKCNCDSNILTRIFHVISFSVICLILFVFFINIIMLELISEVSQIILLFILSNRIFRLLFVKRF</sequence>
<evidence type="ECO:0000313" key="2">
    <source>
        <dbReference type="EnsemblMetazoa" id="tetur02g02810.1"/>
    </source>
</evidence>
<accession>T1JV00</accession>
<dbReference type="EnsemblMetazoa" id="tetur02g02810.1">
    <property type="protein sequence ID" value="tetur02g02810.1"/>
    <property type="gene ID" value="tetur02g02810"/>
</dbReference>
<feature type="transmembrane region" description="Helical" evidence="1">
    <location>
        <begin position="212"/>
        <end position="230"/>
    </location>
</feature>
<gene>
    <name evidence="2" type="primary">107371501</name>
</gene>
<name>T1JV00_TETUR</name>